<reference evidence="1 2" key="1">
    <citation type="submission" date="2024-05" db="EMBL/GenBank/DDBJ databases">
        <title>Genome sequencing and assembly of Indian major carp, Cirrhinus mrigala (Hamilton, 1822).</title>
        <authorList>
            <person name="Mohindra V."/>
            <person name="Chowdhury L.M."/>
            <person name="Lal K."/>
            <person name="Jena J.K."/>
        </authorList>
    </citation>
    <scope>NUCLEOTIDE SEQUENCE [LARGE SCALE GENOMIC DNA]</scope>
    <source>
        <strain evidence="1">CM1030</strain>
        <tissue evidence="1">Blood</tissue>
    </source>
</reference>
<keyword evidence="2" id="KW-1185">Reference proteome</keyword>
<feature type="non-terminal residue" evidence="1">
    <location>
        <position position="1"/>
    </location>
</feature>
<feature type="non-terminal residue" evidence="1">
    <location>
        <position position="135"/>
    </location>
</feature>
<dbReference type="Proteomes" id="UP001529510">
    <property type="component" value="Unassembled WGS sequence"/>
</dbReference>
<gene>
    <name evidence="1" type="ORF">M9458_016173</name>
</gene>
<comment type="caution">
    <text evidence="1">The sequence shown here is derived from an EMBL/GenBank/DDBJ whole genome shotgun (WGS) entry which is preliminary data.</text>
</comment>
<name>A0ABD0QS97_CIRMR</name>
<proteinExistence type="predicted"/>
<evidence type="ECO:0000313" key="1">
    <source>
        <dbReference type="EMBL" id="KAL0189074.1"/>
    </source>
</evidence>
<dbReference type="EMBL" id="JAMKFB020000007">
    <property type="protein sequence ID" value="KAL0189074.1"/>
    <property type="molecule type" value="Genomic_DNA"/>
</dbReference>
<dbReference type="AlphaFoldDB" id="A0ABD0QS97"/>
<accession>A0ABD0QS97</accession>
<sequence length="135" mass="14197">CSLAAGLESLGLTDIRTLVRLMCLAAAGRAGLSTGLTAHEGLTSQPNPSLVWHTSVPPPSAAKLLVQLCTQNLISAATGMNLTTVDDPIQRKGVAEENKLVTSPNFVVTQALVALLADKGARLRHGYDKAELEKR</sequence>
<evidence type="ECO:0000313" key="2">
    <source>
        <dbReference type="Proteomes" id="UP001529510"/>
    </source>
</evidence>
<organism evidence="1 2">
    <name type="scientific">Cirrhinus mrigala</name>
    <name type="common">Mrigala</name>
    <dbReference type="NCBI Taxonomy" id="683832"/>
    <lineage>
        <taxon>Eukaryota</taxon>
        <taxon>Metazoa</taxon>
        <taxon>Chordata</taxon>
        <taxon>Craniata</taxon>
        <taxon>Vertebrata</taxon>
        <taxon>Euteleostomi</taxon>
        <taxon>Actinopterygii</taxon>
        <taxon>Neopterygii</taxon>
        <taxon>Teleostei</taxon>
        <taxon>Ostariophysi</taxon>
        <taxon>Cypriniformes</taxon>
        <taxon>Cyprinidae</taxon>
        <taxon>Labeoninae</taxon>
        <taxon>Labeonini</taxon>
        <taxon>Cirrhinus</taxon>
    </lineage>
</organism>
<protein>
    <submittedName>
        <fullName evidence="1">Uncharacterized protein</fullName>
    </submittedName>
</protein>